<name>A0A6J5P020_9CAUD</name>
<proteinExistence type="predicted"/>
<accession>A0A6J5P020</accession>
<organism evidence="1">
    <name type="scientific">uncultured Caudovirales phage</name>
    <dbReference type="NCBI Taxonomy" id="2100421"/>
    <lineage>
        <taxon>Viruses</taxon>
        <taxon>Duplodnaviria</taxon>
        <taxon>Heunggongvirae</taxon>
        <taxon>Uroviricota</taxon>
        <taxon>Caudoviricetes</taxon>
        <taxon>Peduoviridae</taxon>
        <taxon>Maltschvirus</taxon>
        <taxon>Maltschvirus maltsch</taxon>
    </lineage>
</organism>
<gene>
    <name evidence="1" type="ORF">UFOVP785_49</name>
</gene>
<dbReference type="EMBL" id="LR796736">
    <property type="protein sequence ID" value="CAB4162515.1"/>
    <property type="molecule type" value="Genomic_DNA"/>
</dbReference>
<evidence type="ECO:0000313" key="1">
    <source>
        <dbReference type="EMBL" id="CAB4162515.1"/>
    </source>
</evidence>
<reference evidence="1" key="1">
    <citation type="submission" date="2020-04" db="EMBL/GenBank/DDBJ databases">
        <authorList>
            <person name="Chiriac C."/>
            <person name="Salcher M."/>
            <person name="Ghai R."/>
            <person name="Kavagutti S V."/>
        </authorList>
    </citation>
    <scope>NUCLEOTIDE SEQUENCE</scope>
</reference>
<protein>
    <submittedName>
        <fullName evidence="1">Uncharacterized protein</fullName>
    </submittedName>
</protein>
<sequence>MDLTNPFPSLRLLMTPYEFIPEEDDVDMVAWEEVCEVSVPNLAEEVGQAVLNYLYSSGEQHPEAAAEEPPACFTFRFALLTDKQVAEDYSPC</sequence>